<evidence type="ECO:0000313" key="2">
    <source>
        <dbReference type="Proteomes" id="UP001165960"/>
    </source>
</evidence>
<proteinExistence type="predicted"/>
<protein>
    <submittedName>
        <fullName evidence="1">Uncharacterized protein</fullName>
    </submittedName>
</protein>
<reference evidence="1" key="1">
    <citation type="submission" date="2022-04" db="EMBL/GenBank/DDBJ databases">
        <title>Genome of the entomopathogenic fungus Entomophthora muscae.</title>
        <authorList>
            <person name="Elya C."/>
            <person name="Lovett B.R."/>
            <person name="Lee E."/>
            <person name="Macias A.M."/>
            <person name="Hajek A.E."/>
            <person name="De Bivort B.L."/>
            <person name="Kasson M.T."/>
            <person name="De Fine Licht H.H."/>
            <person name="Stajich J.E."/>
        </authorList>
    </citation>
    <scope>NUCLEOTIDE SEQUENCE</scope>
    <source>
        <strain evidence="1">Berkeley</strain>
    </source>
</reference>
<accession>A0ACC2UF03</accession>
<gene>
    <name evidence="1" type="ORF">DSO57_1016196</name>
</gene>
<dbReference type="EMBL" id="QTSX02000775">
    <property type="protein sequence ID" value="KAJ9085216.1"/>
    <property type="molecule type" value="Genomic_DNA"/>
</dbReference>
<organism evidence="1 2">
    <name type="scientific">Entomophthora muscae</name>
    <dbReference type="NCBI Taxonomy" id="34485"/>
    <lineage>
        <taxon>Eukaryota</taxon>
        <taxon>Fungi</taxon>
        <taxon>Fungi incertae sedis</taxon>
        <taxon>Zoopagomycota</taxon>
        <taxon>Entomophthoromycotina</taxon>
        <taxon>Entomophthoromycetes</taxon>
        <taxon>Entomophthorales</taxon>
        <taxon>Entomophthoraceae</taxon>
        <taxon>Entomophthora</taxon>
    </lineage>
</organism>
<evidence type="ECO:0000313" key="1">
    <source>
        <dbReference type="EMBL" id="KAJ9085216.1"/>
    </source>
</evidence>
<comment type="caution">
    <text evidence="1">The sequence shown here is derived from an EMBL/GenBank/DDBJ whole genome shotgun (WGS) entry which is preliminary data.</text>
</comment>
<dbReference type="Proteomes" id="UP001165960">
    <property type="component" value="Unassembled WGS sequence"/>
</dbReference>
<name>A0ACC2UF03_9FUNG</name>
<keyword evidence="2" id="KW-1185">Reference proteome</keyword>
<sequence>MHLLENIPGSVQDIFATSKNVVRSLACNDLEFPVLEPAPSTSPGLAHPIPLPFKDPIVQVPEEDLGAQESAPKCAPWLLSGMILMGLDSYFPRLSAVSSLWTPLQAVIPVLHWMASWWILPPGWEPNLVSLAPLFHRLYKHRRPLSLSEVWTRDNLFDFGQRLGSCCSFPRL</sequence>